<dbReference type="EMBL" id="BARS01017690">
    <property type="protein sequence ID" value="GAF86773.1"/>
    <property type="molecule type" value="Genomic_DNA"/>
</dbReference>
<gene>
    <name evidence="1" type="ORF">S01H1_28899</name>
</gene>
<accession>X0SZY0</accession>
<reference evidence="1" key="1">
    <citation type="journal article" date="2014" name="Front. Microbiol.">
        <title>High frequency of phylogenetically diverse reductive dehalogenase-homologous genes in deep subseafloor sedimentary metagenomes.</title>
        <authorList>
            <person name="Kawai M."/>
            <person name="Futagami T."/>
            <person name="Toyoda A."/>
            <person name="Takaki Y."/>
            <person name="Nishi S."/>
            <person name="Hori S."/>
            <person name="Arai W."/>
            <person name="Tsubouchi T."/>
            <person name="Morono Y."/>
            <person name="Uchiyama I."/>
            <person name="Ito T."/>
            <person name="Fujiyama A."/>
            <person name="Inagaki F."/>
            <person name="Takami H."/>
        </authorList>
    </citation>
    <scope>NUCLEOTIDE SEQUENCE</scope>
    <source>
        <strain evidence="1">Expedition CK06-06</strain>
    </source>
</reference>
<proteinExistence type="predicted"/>
<feature type="non-terminal residue" evidence="1">
    <location>
        <position position="1"/>
    </location>
</feature>
<organism evidence="1">
    <name type="scientific">marine sediment metagenome</name>
    <dbReference type="NCBI Taxonomy" id="412755"/>
    <lineage>
        <taxon>unclassified sequences</taxon>
        <taxon>metagenomes</taxon>
        <taxon>ecological metagenomes</taxon>
    </lineage>
</organism>
<evidence type="ECO:0008006" key="2">
    <source>
        <dbReference type="Google" id="ProtNLM"/>
    </source>
</evidence>
<name>X0SZY0_9ZZZZ</name>
<sequence>GSVWSNCPAKKVVVKRGKATGIVVEKEGKEAEIRCKMVISNVSPKKTIELAGQENFDDEYLRNIRVHLRPSPSLLILVASKKPLCLEGIHDGIEVLLGSRRIKNVVPISNVCPELAPPRQHLLYASAEPLSSLYPMDIKYEAQQCKRDLLEMFPDFEKHGQILQIRPCDVERDWPEGRTWVGYGLPLETTIPNLFNVGDACLAPELNGTSGAVESGYRVVEKIRDKLG</sequence>
<comment type="caution">
    <text evidence="1">The sequence shown here is derived from an EMBL/GenBank/DDBJ whole genome shotgun (WGS) entry which is preliminary data.</text>
</comment>
<evidence type="ECO:0000313" key="1">
    <source>
        <dbReference type="EMBL" id="GAF86773.1"/>
    </source>
</evidence>
<dbReference type="InterPro" id="IPR036188">
    <property type="entry name" value="FAD/NAD-bd_sf"/>
</dbReference>
<protein>
    <recommendedName>
        <fullName evidence="2">Amine oxidase domain-containing protein</fullName>
    </recommendedName>
</protein>
<dbReference type="AlphaFoldDB" id="X0SZY0"/>
<dbReference type="Gene3D" id="3.90.660.50">
    <property type="match status" value="1"/>
</dbReference>
<dbReference type="SUPFAM" id="SSF51905">
    <property type="entry name" value="FAD/NAD(P)-binding domain"/>
    <property type="match status" value="1"/>
</dbReference>